<keyword evidence="3" id="KW-0378">Hydrolase</keyword>
<proteinExistence type="predicted"/>
<comment type="caution">
    <text evidence="6">The sequence shown here is derived from an EMBL/GenBank/DDBJ whole genome shotgun (WGS) entry which is preliminary data.</text>
</comment>
<keyword evidence="7" id="KW-1185">Reference proteome</keyword>
<dbReference type="GO" id="GO:0016787">
    <property type="term" value="F:hydrolase activity"/>
    <property type="evidence" value="ECO:0007669"/>
    <property type="project" value="UniProtKB-KW"/>
</dbReference>
<evidence type="ECO:0008006" key="8">
    <source>
        <dbReference type="Google" id="ProtNLM"/>
    </source>
</evidence>
<evidence type="ECO:0000256" key="5">
    <source>
        <dbReference type="ARBA" id="ARBA00023277"/>
    </source>
</evidence>
<sequence>MSRRLVLTADDLGREAAGVGPVLELLAGGPLTATTLIPVAPASGQAALACRAAGVQPRLHVTLTSEVGLAGWRPLGADHGSLTDPAGLLHTDPRVLEERGEAAEVLAEVAAQWDWMRAQGLRPTGLDSHAGTLYGLHGSSWLAGALRFCAEQGLAFRLPRDPTLFLGEGADGALLARHAQAVRYADTWGVRLPAAIVSRRAEEARRGGYRALREDYLRLLGRLPEGTSELFLHPAPPGAVAGADGEVRGWELRLLRDPVFHRALDTEALELVAGW</sequence>
<keyword evidence="2" id="KW-0479">Metal-binding</keyword>
<dbReference type="InterPro" id="IPR006879">
    <property type="entry name" value="YdjC-like"/>
</dbReference>
<dbReference type="InterPro" id="IPR011330">
    <property type="entry name" value="Glyco_hydro/deAcase_b/a-brl"/>
</dbReference>
<keyword evidence="5" id="KW-0119">Carbohydrate metabolism</keyword>
<keyword evidence="4" id="KW-0460">Magnesium</keyword>
<evidence type="ECO:0000256" key="4">
    <source>
        <dbReference type="ARBA" id="ARBA00022842"/>
    </source>
</evidence>
<organism evidence="6 7">
    <name type="scientific">Ornithinicoccus hortensis</name>
    <dbReference type="NCBI Taxonomy" id="82346"/>
    <lineage>
        <taxon>Bacteria</taxon>
        <taxon>Bacillati</taxon>
        <taxon>Actinomycetota</taxon>
        <taxon>Actinomycetes</taxon>
        <taxon>Micrococcales</taxon>
        <taxon>Intrasporangiaceae</taxon>
        <taxon>Ornithinicoccus</taxon>
    </lineage>
</organism>
<evidence type="ECO:0000256" key="2">
    <source>
        <dbReference type="ARBA" id="ARBA00022723"/>
    </source>
</evidence>
<evidence type="ECO:0000256" key="1">
    <source>
        <dbReference type="ARBA" id="ARBA00001946"/>
    </source>
</evidence>
<dbReference type="Pfam" id="PF04794">
    <property type="entry name" value="YdjC"/>
    <property type="match status" value="1"/>
</dbReference>
<reference evidence="6 7" key="1">
    <citation type="submission" date="2019-06" db="EMBL/GenBank/DDBJ databases">
        <title>Sequencing the genomes of 1000 actinobacteria strains.</title>
        <authorList>
            <person name="Klenk H.-P."/>
        </authorList>
    </citation>
    <scope>NUCLEOTIDE SEQUENCE [LARGE SCALE GENOMIC DNA]</scope>
    <source>
        <strain evidence="6 7">DSM 12335</strain>
    </source>
</reference>
<evidence type="ECO:0000313" key="7">
    <source>
        <dbReference type="Proteomes" id="UP000319516"/>
    </source>
</evidence>
<dbReference type="EMBL" id="VFOP01000001">
    <property type="protein sequence ID" value="TQL50382.1"/>
    <property type="molecule type" value="Genomic_DNA"/>
</dbReference>
<dbReference type="AlphaFoldDB" id="A0A542YQK4"/>
<dbReference type="RefSeq" id="WP_170230621.1">
    <property type="nucleotide sequence ID" value="NZ_BAAAIK010000005.1"/>
</dbReference>
<protein>
    <recommendedName>
        <fullName evidence="8">Glycoside hydrolase/deacetylase ChbG (UPF0249 family)</fullName>
    </recommendedName>
</protein>
<gene>
    <name evidence="6" type="ORF">FB467_1488</name>
</gene>
<dbReference type="GO" id="GO:0046872">
    <property type="term" value="F:metal ion binding"/>
    <property type="evidence" value="ECO:0007669"/>
    <property type="project" value="UniProtKB-KW"/>
</dbReference>
<dbReference type="GO" id="GO:0005975">
    <property type="term" value="P:carbohydrate metabolic process"/>
    <property type="evidence" value="ECO:0007669"/>
    <property type="project" value="InterPro"/>
</dbReference>
<evidence type="ECO:0000313" key="6">
    <source>
        <dbReference type="EMBL" id="TQL50382.1"/>
    </source>
</evidence>
<dbReference type="Gene3D" id="3.20.20.370">
    <property type="entry name" value="Glycoside hydrolase/deacetylase"/>
    <property type="match status" value="1"/>
</dbReference>
<evidence type="ECO:0000256" key="3">
    <source>
        <dbReference type="ARBA" id="ARBA00022801"/>
    </source>
</evidence>
<dbReference type="Proteomes" id="UP000319516">
    <property type="component" value="Unassembled WGS sequence"/>
</dbReference>
<comment type="cofactor">
    <cofactor evidence="1">
        <name>Mg(2+)</name>
        <dbReference type="ChEBI" id="CHEBI:18420"/>
    </cofactor>
</comment>
<accession>A0A542YQK4</accession>
<name>A0A542YQK4_9MICO</name>
<dbReference type="SUPFAM" id="SSF88713">
    <property type="entry name" value="Glycoside hydrolase/deacetylase"/>
    <property type="match status" value="1"/>
</dbReference>